<name>A0AAV1I2U9_9CHLO</name>
<proteinExistence type="predicted"/>
<dbReference type="EMBL" id="CAUYUE010000005">
    <property type="protein sequence ID" value="CAK0771636.1"/>
    <property type="molecule type" value="Genomic_DNA"/>
</dbReference>
<sequence length="102" mass="11089">MRSAAGNEHNASLRDDMSQYSTIAKHGPYTPPTHSNILRTRCVPSTLACCSYAPHVCQLMRQGEELACCRADAGREVAAATIGWYSAPQRGSRSRIYSTSPS</sequence>
<comment type="caution">
    <text evidence="2">The sequence shown here is derived from an EMBL/GenBank/DDBJ whole genome shotgun (WGS) entry which is preliminary data.</text>
</comment>
<keyword evidence="3" id="KW-1185">Reference proteome</keyword>
<evidence type="ECO:0000313" key="2">
    <source>
        <dbReference type="EMBL" id="CAK0771636.1"/>
    </source>
</evidence>
<evidence type="ECO:0000313" key="3">
    <source>
        <dbReference type="Proteomes" id="UP001314263"/>
    </source>
</evidence>
<organism evidence="2 3">
    <name type="scientific">Coccomyxa viridis</name>
    <dbReference type="NCBI Taxonomy" id="1274662"/>
    <lineage>
        <taxon>Eukaryota</taxon>
        <taxon>Viridiplantae</taxon>
        <taxon>Chlorophyta</taxon>
        <taxon>core chlorophytes</taxon>
        <taxon>Trebouxiophyceae</taxon>
        <taxon>Trebouxiophyceae incertae sedis</taxon>
        <taxon>Coccomyxaceae</taxon>
        <taxon>Coccomyxa</taxon>
    </lineage>
</organism>
<dbReference type="Proteomes" id="UP001314263">
    <property type="component" value="Unassembled WGS sequence"/>
</dbReference>
<protein>
    <submittedName>
        <fullName evidence="2">Uncharacterized protein</fullName>
    </submittedName>
</protein>
<dbReference type="AlphaFoldDB" id="A0AAV1I2U9"/>
<feature type="region of interest" description="Disordered" evidence="1">
    <location>
        <begin position="1"/>
        <end position="35"/>
    </location>
</feature>
<gene>
    <name evidence="2" type="ORF">CVIRNUC_003880</name>
</gene>
<reference evidence="2 3" key="1">
    <citation type="submission" date="2023-10" db="EMBL/GenBank/DDBJ databases">
        <authorList>
            <person name="Maclean D."/>
            <person name="Macfadyen A."/>
        </authorList>
    </citation>
    <scope>NUCLEOTIDE SEQUENCE [LARGE SCALE GENOMIC DNA]</scope>
</reference>
<accession>A0AAV1I2U9</accession>
<evidence type="ECO:0000256" key="1">
    <source>
        <dbReference type="SAM" id="MobiDB-lite"/>
    </source>
</evidence>